<organism evidence="5 6">
    <name type="scientific">Thioflavicoccus mobilis 8321</name>
    <dbReference type="NCBI Taxonomy" id="765912"/>
    <lineage>
        <taxon>Bacteria</taxon>
        <taxon>Pseudomonadati</taxon>
        <taxon>Pseudomonadota</taxon>
        <taxon>Gammaproteobacteria</taxon>
        <taxon>Chromatiales</taxon>
        <taxon>Chromatiaceae</taxon>
        <taxon>Thioflavicoccus</taxon>
    </lineage>
</organism>
<protein>
    <recommendedName>
        <fullName evidence="4">High frequency lysogenization protein HflD homolog</fullName>
    </recommendedName>
</protein>
<dbReference type="eggNOG" id="COG2915">
    <property type="taxonomic scope" value="Bacteria"/>
</dbReference>
<evidence type="ECO:0000313" key="6">
    <source>
        <dbReference type="Proteomes" id="UP000010816"/>
    </source>
</evidence>
<dbReference type="InterPro" id="IPR007451">
    <property type="entry name" value="HflD"/>
</dbReference>
<proteinExistence type="inferred from homology"/>
<dbReference type="GO" id="GO:0005737">
    <property type="term" value="C:cytoplasm"/>
    <property type="evidence" value="ECO:0007669"/>
    <property type="project" value="UniProtKB-SubCell"/>
</dbReference>
<dbReference type="OrthoDB" id="9788031at2"/>
<keyword evidence="2 4" id="KW-0963">Cytoplasm</keyword>
<dbReference type="PATRIC" id="fig|765912.4.peg.2049"/>
<dbReference type="NCBIfam" id="NF001246">
    <property type="entry name" value="PRK00218.1-2"/>
    <property type="match status" value="1"/>
</dbReference>
<dbReference type="HOGENOM" id="CLU_098920_0_0_6"/>
<sequence>MAYSDRDRLIALAGIYQAVHCVVRIARQGSVDTAAVEPCLFSLFQVDADTVASVFGPPGAVSVGARQIVEQMTSQSERDMELTRYVITLIKLEQRLAARRDLLAAIRAGIDEATVMLERRSLLDPAIFAPIADLYAKTISSLQPRIMVRGEPLHLNNQDNQNRIRALLLAGIRSAMLWRQTGGSRWQILFGRRRLFGEAQAYLRQPAMHDQ</sequence>
<evidence type="ECO:0000313" key="5">
    <source>
        <dbReference type="EMBL" id="AGA90848.1"/>
    </source>
</evidence>
<keyword evidence="1 4" id="KW-1003">Cell membrane</keyword>
<dbReference type="InterPro" id="IPR035932">
    <property type="entry name" value="HflD-like_sf"/>
</dbReference>
<dbReference type="KEGG" id="tmb:Thimo_2096"/>
<evidence type="ECO:0000256" key="3">
    <source>
        <dbReference type="ARBA" id="ARBA00023136"/>
    </source>
</evidence>
<dbReference type="GO" id="GO:0005886">
    <property type="term" value="C:plasma membrane"/>
    <property type="evidence" value="ECO:0007669"/>
    <property type="project" value="UniProtKB-SubCell"/>
</dbReference>
<comment type="similarity">
    <text evidence="4">Belongs to the HflD family.</text>
</comment>
<dbReference type="Gene3D" id="1.10.3890.10">
    <property type="entry name" value="HflD-like"/>
    <property type="match status" value="1"/>
</dbReference>
<keyword evidence="3 4" id="KW-0472">Membrane</keyword>
<dbReference type="PANTHER" id="PTHR38100:SF1">
    <property type="entry name" value="HIGH FREQUENCY LYSOGENIZATION PROTEIN HFLD"/>
    <property type="match status" value="1"/>
</dbReference>
<reference evidence="5 6" key="1">
    <citation type="submission" date="2011-09" db="EMBL/GenBank/DDBJ databases">
        <title>Complete sequence of chromosome of Thioflavicoccus mobilis 8321.</title>
        <authorList>
            <consortium name="US DOE Joint Genome Institute"/>
            <person name="Lucas S."/>
            <person name="Han J."/>
            <person name="Lapidus A."/>
            <person name="Cheng J.-F."/>
            <person name="Goodwin L."/>
            <person name="Pitluck S."/>
            <person name="Peters L."/>
            <person name="Ovchinnikova G."/>
            <person name="Lu M."/>
            <person name="Detter J.C."/>
            <person name="Han C."/>
            <person name="Tapia R."/>
            <person name="Land M."/>
            <person name="Hauser L."/>
            <person name="Kyrpides N."/>
            <person name="Ivanova N."/>
            <person name="Pagani I."/>
            <person name="Vogl K."/>
            <person name="Liu Z."/>
            <person name="Imhoff J."/>
            <person name="Thiel V."/>
            <person name="Frigaard N.-U."/>
            <person name="Bryant D."/>
            <person name="Woyke T."/>
        </authorList>
    </citation>
    <scope>NUCLEOTIDE SEQUENCE [LARGE SCALE GENOMIC DNA]</scope>
    <source>
        <strain evidence="5 6">8321</strain>
    </source>
</reference>
<accession>L0GVQ4</accession>
<evidence type="ECO:0000256" key="4">
    <source>
        <dbReference type="HAMAP-Rule" id="MF_00695"/>
    </source>
</evidence>
<name>L0GVQ4_9GAMM</name>
<dbReference type="RefSeq" id="WP_015280988.1">
    <property type="nucleotide sequence ID" value="NC_019940.1"/>
</dbReference>
<dbReference type="HAMAP" id="MF_00695">
    <property type="entry name" value="HflD_protein"/>
    <property type="match status" value="1"/>
</dbReference>
<evidence type="ECO:0000256" key="2">
    <source>
        <dbReference type="ARBA" id="ARBA00022490"/>
    </source>
</evidence>
<dbReference type="STRING" id="765912.Thimo_2096"/>
<dbReference type="EMBL" id="CP003051">
    <property type="protein sequence ID" value="AGA90848.1"/>
    <property type="molecule type" value="Genomic_DNA"/>
</dbReference>
<dbReference type="Proteomes" id="UP000010816">
    <property type="component" value="Chromosome"/>
</dbReference>
<evidence type="ECO:0000256" key="1">
    <source>
        <dbReference type="ARBA" id="ARBA00022475"/>
    </source>
</evidence>
<dbReference type="PANTHER" id="PTHR38100">
    <property type="entry name" value="HIGH FREQUENCY LYSOGENIZATION PROTEIN HFLD"/>
    <property type="match status" value="1"/>
</dbReference>
<dbReference type="AlphaFoldDB" id="L0GVQ4"/>
<dbReference type="Pfam" id="PF04356">
    <property type="entry name" value="DUF489"/>
    <property type="match status" value="1"/>
</dbReference>
<gene>
    <name evidence="4" type="primary">hflD</name>
    <name evidence="5" type="ORF">Thimo_2096</name>
</gene>
<keyword evidence="6" id="KW-1185">Reference proteome</keyword>
<dbReference type="SUPFAM" id="SSF101322">
    <property type="entry name" value="YcfC-like"/>
    <property type="match status" value="1"/>
</dbReference>
<comment type="subcellular location">
    <subcellularLocation>
        <location evidence="4">Cytoplasm</location>
    </subcellularLocation>
    <subcellularLocation>
        <location evidence="4">Cell membrane</location>
        <topology evidence="4">Peripheral membrane protein</topology>
        <orientation evidence="4">Cytoplasmic side</orientation>
    </subcellularLocation>
</comment>